<evidence type="ECO:0000259" key="4">
    <source>
        <dbReference type="Pfam" id="PF01420"/>
    </source>
</evidence>
<feature type="domain" description="Type I restriction modification DNA specificity" evidence="4">
    <location>
        <begin position="60"/>
        <end position="202"/>
    </location>
</feature>
<accession>A0A4R7PGA8</accession>
<reference evidence="5 6" key="1">
    <citation type="submission" date="2019-03" db="EMBL/GenBank/DDBJ databases">
        <title>Genomic Encyclopedia of Type Strains, Phase IV (KMG-IV): sequencing the most valuable type-strain genomes for metagenomic binning, comparative biology and taxonomic classification.</title>
        <authorList>
            <person name="Goeker M."/>
        </authorList>
    </citation>
    <scope>NUCLEOTIDE SEQUENCE [LARGE SCALE GENOMIC DNA]</scope>
    <source>
        <strain evidence="5 6">DSM 26377</strain>
    </source>
</reference>
<gene>
    <name evidence="5" type="ORF">DFR24_2250</name>
</gene>
<dbReference type="AlphaFoldDB" id="A0A4R7PGA8"/>
<comment type="caution">
    <text evidence="5">The sequence shown here is derived from an EMBL/GenBank/DDBJ whole genome shotgun (WGS) entry which is preliminary data.</text>
</comment>
<keyword evidence="3" id="KW-0238">DNA-binding</keyword>
<evidence type="ECO:0000313" key="5">
    <source>
        <dbReference type="EMBL" id="TDU32842.1"/>
    </source>
</evidence>
<sequence>MRHILFDRELPSQWTLTSVDAIKANEKSACVAGPFGSNISSKYFVAEGVPVIRGSNLTDDLTRFVPESFVFVSLDRAAAYRAQHVRAGDLVFTCWGTIGQVGLIPADGPFPEYIISNKQLKLRPDAAVADPLYLFYYFASPQMVAHIRNRAIGAAVPGINLGILKALEVVLPPPRDQRRIASILSAYDDLIENNTRRIAILEEMARRIHEEWFVRFRFPGYENVRMVESELGLVPEEWDFTTLGAVCAYINRGLAPKYDEDAPGLVINQKCIRNQRLSLSEARRQSKAVPKDKLVLVGDVLINSTGVGTLGRVAQVMEPLESCTVDTHVSIVRPSRDMDHDFFGSALLSKQPHFEAQGVGSTGQTELSRGRIAETAILLPPKPLRDQFGKLVKPMRQLAVRLQVKNANLRATRDLLLPKLISGELDVSALPEPEAIAA</sequence>
<feature type="domain" description="Type I restriction modification DNA specificity" evidence="4">
    <location>
        <begin position="235"/>
        <end position="382"/>
    </location>
</feature>
<dbReference type="Gene3D" id="3.90.220.20">
    <property type="entry name" value="DNA methylase specificity domains"/>
    <property type="match status" value="2"/>
</dbReference>
<dbReference type="PANTHER" id="PTHR30408:SF12">
    <property type="entry name" value="TYPE I RESTRICTION ENZYME MJAVIII SPECIFICITY SUBUNIT"/>
    <property type="match status" value="1"/>
</dbReference>
<dbReference type="PANTHER" id="PTHR30408">
    <property type="entry name" value="TYPE-1 RESTRICTION ENZYME ECOKI SPECIFICITY PROTEIN"/>
    <property type="match status" value="1"/>
</dbReference>
<dbReference type="SUPFAM" id="SSF116734">
    <property type="entry name" value="DNA methylase specificity domain"/>
    <property type="match status" value="2"/>
</dbReference>
<name>A0A4R7PGA8_9GAMM</name>
<evidence type="ECO:0000313" key="6">
    <source>
        <dbReference type="Proteomes" id="UP000295341"/>
    </source>
</evidence>
<dbReference type="Gene3D" id="1.10.287.1120">
    <property type="entry name" value="Bipartite methylase S protein"/>
    <property type="match status" value="1"/>
</dbReference>
<protein>
    <submittedName>
        <fullName evidence="5">Type I restriction enzyme S subunit</fullName>
    </submittedName>
</protein>
<dbReference type="RefSeq" id="WP_133881322.1">
    <property type="nucleotide sequence ID" value="NZ_SOBT01000008.1"/>
</dbReference>
<dbReference type="InterPro" id="IPR044946">
    <property type="entry name" value="Restrct_endonuc_typeI_TRD_sf"/>
</dbReference>
<keyword evidence="6" id="KW-1185">Reference proteome</keyword>
<organism evidence="5 6">
    <name type="scientific">Panacagrimonas perspica</name>
    <dbReference type="NCBI Taxonomy" id="381431"/>
    <lineage>
        <taxon>Bacteria</taxon>
        <taxon>Pseudomonadati</taxon>
        <taxon>Pseudomonadota</taxon>
        <taxon>Gammaproteobacteria</taxon>
        <taxon>Nevskiales</taxon>
        <taxon>Nevskiaceae</taxon>
        <taxon>Panacagrimonas</taxon>
    </lineage>
</organism>
<dbReference type="InterPro" id="IPR052021">
    <property type="entry name" value="Type-I_RS_S_subunit"/>
</dbReference>
<proteinExistence type="inferred from homology"/>
<evidence type="ECO:0000256" key="3">
    <source>
        <dbReference type="ARBA" id="ARBA00023125"/>
    </source>
</evidence>
<evidence type="ECO:0000256" key="2">
    <source>
        <dbReference type="ARBA" id="ARBA00022747"/>
    </source>
</evidence>
<dbReference type="InterPro" id="IPR000055">
    <property type="entry name" value="Restrct_endonuc_typeI_TRD"/>
</dbReference>
<dbReference type="Pfam" id="PF01420">
    <property type="entry name" value="Methylase_S"/>
    <property type="match status" value="2"/>
</dbReference>
<dbReference type="GO" id="GO:0009307">
    <property type="term" value="P:DNA restriction-modification system"/>
    <property type="evidence" value="ECO:0007669"/>
    <property type="project" value="UniProtKB-KW"/>
</dbReference>
<dbReference type="OrthoDB" id="9798929at2"/>
<keyword evidence="2" id="KW-0680">Restriction system</keyword>
<dbReference type="Proteomes" id="UP000295341">
    <property type="component" value="Unassembled WGS sequence"/>
</dbReference>
<dbReference type="GO" id="GO:0003677">
    <property type="term" value="F:DNA binding"/>
    <property type="evidence" value="ECO:0007669"/>
    <property type="project" value="UniProtKB-KW"/>
</dbReference>
<evidence type="ECO:0000256" key="1">
    <source>
        <dbReference type="ARBA" id="ARBA00010923"/>
    </source>
</evidence>
<dbReference type="EMBL" id="SOBT01000008">
    <property type="protein sequence ID" value="TDU32842.1"/>
    <property type="molecule type" value="Genomic_DNA"/>
</dbReference>
<comment type="similarity">
    <text evidence="1">Belongs to the type-I restriction system S methylase family.</text>
</comment>